<sequence length="242" mass="25038">MSDSSNPYDPQRSTFPWQDDADKDDVWNDAEPVVPLNPPPAVTQPEPGEGPAAAPQAYAPPAQYGQAQAGQPQYGQTQYGQAPYGQASYGQAQQPGAGQYGAQQGQAGYATPAAYGQGSAPAFGRQPVAGQPQPGHDYQRGVAPYGQGSYGYPQARTDGRPKGLAITALVFAITGFMTSLLYIGFPLAVAGLIMGIISLARKLGGKGMSIAAVSVATATLLWGVVLIMIFWAATALSESGIS</sequence>
<keyword evidence="2" id="KW-0472">Membrane</keyword>
<keyword evidence="2" id="KW-0812">Transmembrane</keyword>
<feature type="region of interest" description="Disordered" evidence="1">
    <location>
        <begin position="1"/>
        <end position="104"/>
    </location>
</feature>
<evidence type="ECO:0000313" key="4">
    <source>
        <dbReference type="Proteomes" id="UP000253508"/>
    </source>
</evidence>
<reference evidence="3 4" key="1">
    <citation type="submission" date="2018-07" db="EMBL/GenBank/DDBJ databases">
        <title>Microbacterium endoborsara sp. nov., a novel actinobacterium isolated from Borszczowia aralocaspica.</title>
        <authorList>
            <person name="An D."/>
        </authorList>
    </citation>
    <scope>NUCLEOTIDE SEQUENCE [LARGE SCALE GENOMIC DNA]</scope>
    <source>
        <strain evidence="3 4">C1.15228</strain>
    </source>
</reference>
<dbReference type="AlphaFoldDB" id="A0A367XVC6"/>
<comment type="caution">
    <text evidence="3">The sequence shown here is derived from an EMBL/GenBank/DDBJ whole genome shotgun (WGS) entry which is preliminary data.</text>
</comment>
<accession>A0A367XVC6</accession>
<keyword evidence="2" id="KW-1133">Transmembrane helix</keyword>
<name>A0A367XVC6_9MICO</name>
<evidence type="ECO:0008006" key="5">
    <source>
        <dbReference type="Google" id="ProtNLM"/>
    </source>
</evidence>
<dbReference type="Proteomes" id="UP000253508">
    <property type="component" value="Unassembled WGS sequence"/>
</dbReference>
<evidence type="ECO:0000256" key="2">
    <source>
        <dbReference type="SAM" id="Phobius"/>
    </source>
</evidence>
<keyword evidence="4" id="KW-1185">Reference proteome</keyword>
<feature type="transmembrane region" description="Helical" evidence="2">
    <location>
        <begin position="209"/>
        <end position="233"/>
    </location>
</feature>
<feature type="region of interest" description="Disordered" evidence="1">
    <location>
        <begin position="120"/>
        <end position="140"/>
    </location>
</feature>
<proteinExistence type="predicted"/>
<feature type="transmembrane region" description="Helical" evidence="2">
    <location>
        <begin position="164"/>
        <end position="197"/>
    </location>
</feature>
<gene>
    <name evidence="3" type="ORF">DTO57_12810</name>
</gene>
<dbReference type="RefSeq" id="WP_114118618.1">
    <property type="nucleotide sequence ID" value="NZ_BMHU01000005.1"/>
</dbReference>
<evidence type="ECO:0000313" key="3">
    <source>
        <dbReference type="EMBL" id="RCK57180.1"/>
    </source>
</evidence>
<dbReference type="EMBL" id="QORO01000005">
    <property type="protein sequence ID" value="RCK57180.1"/>
    <property type="molecule type" value="Genomic_DNA"/>
</dbReference>
<evidence type="ECO:0000256" key="1">
    <source>
        <dbReference type="SAM" id="MobiDB-lite"/>
    </source>
</evidence>
<organism evidence="3 4">
    <name type="scientific">Microbacterium sorbitolivorans</name>
    <dbReference type="NCBI Taxonomy" id="1867410"/>
    <lineage>
        <taxon>Bacteria</taxon>
        <taxon>Bacillati</taxon>
        <taxon>Actinomycetota</taxon>
        <taxon>Actinomycetes</taxon>
        <taxon>Micrococcales</taxon>
        <taxon>Microbacteriaceae</taxon>
        <taxon>Microbacterium</taxon>
    </lineage>
</organism>
<protein>
    <recommendedName>
        <fullName evidence="5">DUF4190 domain-containing protein</fullName>
    </recommendedName>
</protein>
<feature type="compositionally biased region" description="Polar residues" evidence="1">
    <location>
        <begin position="1"/>
        <end position="16"/>
    </location>
</feature>
<feature type="compositionally biased region" description="Low complexity" evidence="1">
    <location>
        <begin position="43"/>
        <end position="104"/>
    </location>
</feature>